<evidence type="ECO:0000256" key="7">
    <source>
        <dbReference type="ARBA" id="ARBA00023136"/>
    </source>
</evidence>
<dbReference type="PANTHER" id="PTHR27008">
    <property type="entry name" value="OS04G0122200 PROTEIN"/>
    <property type="match status" value="1"/>
</dbReference>
<evidence type="ECO:0000256" key="9">
    <source>
        <dbReference type="SAM" id="SignalP"/>
    </source>
</evidence>
<dbReference type="Proteomes" id="UP000289738">
    <property type="component" value="Chromosome A06"/>
</dbReference>
<keyword evidence="4 9" id="KW-0732">Signal</keyword>
<keyword evidence="3" id="KW-0812">Transmembrane</keyword>
<keyword evidence="2" id="KW-0433">Leucine-rich repeat</keyword>
<evidence type="ECO:0008006" key="12">
    <source>
        <dbReference type="Google" id="ProtNLM"/>
    </source>
</evidence>
<gene>
    <name evidence="10" type="ORF">Ahy_A06g027783</name>
</gene>
<dbReference type="InterPro" id="IPR032675">
    <property type="entry name" value="LRR_dom_sf"/>
</dbReference>
<organism evidence="10 11">
    <name type="scientific">Arachis hypogaea</name>
    <name type="common">Peanut</name>
    <dbReference type="NCBI Taxonomy" id="3818"/>
    <lineage>
        <taxon>Eukaryota</taxon>
        <taxon>Viridiplantae</taxon>
        <taxon>Streptophyta</taxon>
        <taxon>Embryophyta</taxon>
        <taxon>Tracheophyta</taxon>
        <taxon>Spermatophyta</taxon>
        <taxon>Magnoliopsida</taxon>
        <taxon>eudicotyledons</taxon>
        <taxon>Gunneridae</taxon>
        <taxon>Pentapetalae</taxon>
        <taxon>rosids</taxon>
        <taxon>fabids</taxon>
        <taxon>Fabales</taxon>
        <taxon>Fabaceae</taxon>
        <taxon>Papilionoideae</taxon>
        <taxon>50 kb inversion clade</taxon>
        <taxon>dalbergioids sensu lato</taxon>
        <taxon>Dalbergieae</taxon>
        <taxon>Pterocarpus clade</taxon>
        <taxon>Arachis</taxon>
    </lineage>
</organism>
<accession>A0A445CPU9</accession>
<dbReference type="FunFam" id="3.80.10.10:FF:000041">
    <property type="entry name" value="LRR receptor-like serine/threonine-protein kinase ERECTA"/>
    <property type="match status" value="1"/>
</dbReference>
<dbReference type="PANTHER" id="PTHR27008:SF596">
    <property type="entry name" value="OS02G0215500 PROTEIN"/>
    <property type="match status" value="1"/>
</dbReference>
<keyword evidence="8" id="KW-0325">Glycoprotein</keyword>
<dbReference type="Pfam" id="PF00560">
    <property type="entry name" value="LRR_1"/>
    <property type="match status" value="3"/>
</dbReference>
<evidence type="ECO:0000256" key="8">
    <source>
        <dbReference type="ARBA" id="ARBA00023180"/>
    </source>
</evidence>
<keyword evidence="5" id="KW-0677">Repeat</keyword>
<feature type="signal peptide" evidence="9">
    <location>
        <begin position="1"/>
        <end position="21"/>
    </location>
</feature>
<proteinExistence type="predicted"/>
<name>A0A445CPU9_ARAHY</name>
<keyword evidence="7" id="KW-0472">Membrane</keyword>
<sequence>MPFSSQLFLTFFFSILLLSHQQPPLNPHEQESLYKVLHSINPTIPWRTLFPSHDFCISPPHGILCDYDDSQNDTVSFSHLLQLSFGYVSDESSNPPCSDNATLNSLLFTSFPFLQKLFFYNCFNASSLIVSTPQMLPFSFAFSSTLQELVFIDNPSLVMPIADIILQNFTSLRRLVLVNNGFHGELPETVGSFVNLEEVTLSGNNLSGEVPTSLGTLEKLKVLDLSHNDFHGCVPESFGDGKFMEMVKLDLSHNGFGCRVPESLGQLQSLELLDLSFNKFGNFGVPLFLGKVPTLKEVYLSGNNLGGVIPEIWENLGGIRGIGFSMMGLVGEIPASMGVYLKNLTYLGLDNNMLVGPVPEEFGLLDCADEINLENNNLSGKVPASIRVVGEKLKLKGNTQLCVDDRLMRCDNGERCDLLSQMKLCNKADNDILDAAAFLLSSACGVSSFDPLVLFFSLLGFVFCLYL</sequence>
<dbReference type="InterPro" id="IPR001611">
    <property type="entry name" value="Leu-rich_rpt"/>
</dbReference>
<protein>
    <recommendedName>
        <fullName evidence="12">Piriformospora indica-insensitive protein</fullName>
    </recommendedName>
</protein>
<dbReference type="EMBL" id="SDMP01000006">
    <property type="protein sequence ID" value="RYR52925.1"/>
    <property type="molecule type" value="Genomic_DNA"/>
</dbReference>
<dbReference type="Pfam" id="PF13855">
    <property type="entry name" value="LRR_8"/>
    <property type="match status" value="1"/>
</dbReference>
<dbReference type="OrthoDB" id="676979at2759"/>
<dbReference type="SUPFAM" id="SSF52058">
    <property type="entry name" value="L domain-like"/>
    <property type="match status" value="1"/>
</dbReference>
<dbReference type="InterPro" id="IPR051809">
    <property type="entry name" value="Plant_receptor-like_S/T_kinase"/>
</dbReference>
<evidence type="ECO:0000256" key="1">
    <source>
        <dbReference type="ARBA" id="ARBA00004370"/>
    </source>
</evidence>
<comment type="subcellular location">
    <subcellularLocation>
        <location evidence="1">Membrane</location>
    </subcellularLocation>
</comment>
<evidence type="ECO:0000256" key="3">
    <source>
        <dbReference type="ARBA" id="ARBA00022692"/>
    </source>
</evidence>
<evidence type="ECO:0000256" key="6">
    <source>
        <dbReference type="ARBA" id="ARBA00022989"/>
    </source>
</evidence>
<keyword evidence="11" id="KW-1185">Reference proteome</keyword>
<dbReference type="Gramene" id="arahy.Tifrunner.gnm2.ann2.Ah06g009500.1">
    <property type="protein sequence ID" value="arahy.Tifrunner.gnm2.ann2.Ah06g009500.1-CDS-1"/>
    <property type="gene ID" value="arahy.Tifrunner.gnm2.ann2.Ah06g009500"/>
</dbReference>
<dbReference type="AlphaFoldDB" id="A0A445CPU9"/>
<dbReference type="STRING" id="3818.A0A445CPU9"/>
<reference evidence="10 11" key="1">
    <citation type="submission" date="2019-01" db="EMBL/GenBank/DDBJ databases">
        <title>Sequencing of cultivated peanut Arachis hypogaea provides insights into genome evolution and oil improvement.</title>
        <authorList>
            <person name="Chen X."/>
        </authorList>
    </citation>
    <scope>NUCLEOTIDE SEQUENCE [LARGE SCALE GENOMIC DNA]</scope>
    <source>
        <strain evidence="11">cv. Fuhuasheng</strain>
        <tissue evidence="10">Leaves</tissue>
    </source>
</reference>
<feature type="chain" id="PRO_5019050976" description="Piriformospora indica-insensitive protein" evidence="9">
    <location>
        <begin position="22"/>
        <end position="467"/>
    </location>
</feature>
<keyword evidence="6" id="KW-1133">Transmembrane helix</keyword>
<dbReference type="GO" id="GO:0016020">
    <property type="term" value="C:membrane"/>
    <property type="evidence" value="ECO:0007669"/>
    <property type="project" value="UniProtKB-SubCell"/>
</dbReference>
<evidence type="ECO:0000313" key="10">
    <source>
        <dbReference type="EMBL" id="RYR52925.1"/>
    </source>
</evidence>
<comment type="caution">
    <text evidence="10">The sequence shown here is derived from an EMBL/GenBank/DDBJ whole genome shotgun (WGS) entry which is preliminary data.</text>
</comment>
<evidence type="ECO:0000256" key="5">
    <source>
        <dbReference type="ARBA" id="ARBA00022737"/>
    </source>
</evidence>
<evidence type="ECO:0000256" key="2">
    <source>
        <dbReference type="ARBA" id="ARBA00022614"/>
    </source>
</evidence>
<dbReference type="Gene3D" id="3.80.10.10">
    <property type="entry name" value="Ribonuclease Inhibitor"/>
    <property type="match status" value="1"/>
</dbReference>
<evidence type="ECO:0000313" key="11">
    <source>
        <dbReference type="Proteomes" id="UP000289738"/>
    </source>
</evidence>
<dbReference type="SMR" id="A0A445CPU9"/>
<evidence type="ECO:0000256" key="4">
    <source>
        <dbReference type="ARBA" id="ARBA00022729"/>
    </source>
</evidence>